<feature type="compositionally biased region" description="Low complexity" evidence="1">
    <location>
        <begin position="113"/>
        <end position="129"/>
    </location>
</feature>
<dbReference type="GO" id="GO:0005730">
    <property type="term" value="C:nucleolus"/>
    <property type="evidence" value="ECO:0007669"/>
    <property type="project" value="TreeGrafter"/>
</dbReference>
<evidence type="ECO:0000313" key="4">
    <source>
        <dbReference type="Proteomes" id="UP000011096"/>
    </source>
</evidence>
<feature type="domain" description="Monopolin complex subunit Csm1/Pcs1 C-terminal" evidence="2">
    <location>
        <begin position="441"/>
        <end position="528"/>
    </location>
</feature>
<dbReference type="GO" id="GO:0045144">
    <property type="term" value="P:meiotic sister chromatid segregation"/>
    <property type="evidence" value="ECO:0007669"/>
    <property type="project" value="TreeGrafter"/>
</dbReference>
<organism evidence="3 4">
    <name type="scientific">Colletotrichum fructicola (strain Nara gc5)</name>
    <name type="common">Anthracnose fungus</name>
    <name type="synonym">Colletotrichum gloeosporioides (strain Nara gc5)</name>
    <dbReference type="NCBI Taxonomy" id="1213859"/>
    <lineage>
        <taxon>Eukaryota</taxon>
        <taxon>Fungi</taxon>
        <taxon>Dikarya</taxon>
        <taxon>Ascomycota</taxon>
        <taxon>Pezizomycotina</taxon>
        <taxon>Sordariomycetes</taxon>
        <taxon>Hypocreomycetidae</taxon>
        <taxon>Glomerellales</taxon>
        <taxon>Glomerellaceae</taxon>
        <taxon>Colletotrichum</taxon>
        <taxon>Colletotrichum gloeosporioides species complex</taxon>
    </lineage>
</organism>
<dbReference type="GeneID" id="43611178"/>
<gene>
    <name evidence="3" type="primary">pcs1</name>
    <name evidence="3" type="ORF">CGGC5_v003774</name>
</gene>
<comment type="caution">
    <text evidence="3">The sequence shown here is derived from an EMBL/GenBank/DDBJ whole genome shotgun (WGS) entry which is preliminary data.</text>
</comment>
<dbReference type="Proteomes" id="UP000011096">
    <property type="component" value="Unassembled WGS sequence"/>
</dbReference>
<dbReference type="InterPro" id="IPR040349">
    <property type="entry name" value="Csm1/Pcs1"/>
</dbReference>
<reference evidence="3 4" key="1">
    <citation type="submission" date="2012-08" db="EMBL/GenBank/DDBJ databases">
        <authorList>
            <person name="Gan P.H.P."/>
            <person name="Ikeda K."/>
            <person name="Irieda H."/>
            <person name="Narusaka M."/>
            <person name="O'Connell R.J."/>
            <person name="Narusaka Y."/>
            <person name="Takano Y."/>
            <person name="Kubo Y."/>
            <person name="Shirasu K."/>
        </authorList>
    </citation>
    <scope>NUCLEOTIDE SEQUENCE [LARGE SCALE GENOMIC DNA]</scope>
    <source>
        <strain evidence="3 4">Nara gc5</strain>
    </source>
</reference>
<dbReference type="OrthoDB" id="2431049at2759"/>
<dbReference type="InParanoid" id="A0A7J6JDA5"/>
<dbReference type="Gene3D" id="3.90.1150.80">
    <property type="match status" value="1"/>
</dbReference>
<evidence type="ECO:0000259" key="2">
    <source>
        <dbReference type="Pfam" id="PF12539"/>
    </source>
</evidence>
<feature type="region of interest" description="Disordered" evidence="1">
    <location>
        <begin position="99"/>
        <end position="302"/>
    </location>
</feature>
<dbReference type="AlphaFoldDB" id="A0A7J6JDA5"/>
<dbReference type="InterPro" id="IPR020981">
    <property type="entry name" value="Csm1/Pcs1_C"/>
</dbReference>
<name>A0A7J6JDA5_COLFN</name>
<dbReference type="FunFam" id="3.90.1150.80:FF:000001">
    <property type="entry name" value="Chromosome segregation protein (Pcs1)"/>
    <property type="match status" value="1"/>
</dbReference>
<dbReference type="GO" id="GO:0033551">
    <property type="term" value="C:monopolin complex"/>
    <property type="evidence" value="ECO:0007669"/>
    <property type="project" value="InterPro"/>
</dbReference>
<keyword evidence="4" id="KW-1185">Reference proteome</keyword>
<dbReference type="GO" id="GO:0034506">
    <property type="term" value="C:chromosome, centromeric core domain"/>
    <property type="evidence" value="ECO:0007669"/>
    <property type="project" value="TreeGrafter"/>
</dbReference>
<feature type="compositionally biased region" description="Acidic residues" evidence="1">
    <location>
        <begin position="175"/>
        <end position="184"/>
    </location>
</feature>
<feature type="compositionally biased region" description="Basic and acidic residues" evidence="1">
    <location>
        <begin position="293"/>
        <end position="302"/>
    </location>
</feature>
<dbReference type="InterPro" id="IPR038608">
    <property type="entry name" value="Csm1/Pcs1_C_sf"/>
</dbReference>
<dbReference type="GO" id="GO:0072686">
    <property type="term" value="C:mitotic spindle"/>
    <property type="evidence" value="ECO:0007669"/>
    <property type="project" value="TreeGrafter"/>
</dbReference>
<evidence type="ECO:0000256" key="1">
    <source>
        <dbReference type="SAM" id="MobiDB-lite"/>
    </source>
</evidence>
<reference evidence="3 4" key="2">
    <citation type="submission" date="2020-04" db="EMBL/GenBank/DDBJ databases">
        <title>Genome sequencing and assembly of multiple isolates from the Colletotrichum gloeosporioides species complex.</title>
        <authorList>
            <person name="Gan P."/>
            <person name="Shirasu K."/>
        </authorList>
    </citation>
    <scope>NUCLEOTIDE SEQUENCE [LARGE SCALE GENOMIC DNA]</scope>
    <source>
        <strain evidence="3 4">Nara gc5</strain>
    </source>
</reference>
<dbReference type="GO" id="GO:1990644">
    <property type="term" value="F:microtubule site clamp"/>
    <property type="evidence" value="ECO:0007669"/>
    <property type="project" value="TreeGrafter"/>
</dbReference>
<dbReference type="PANTHER" id="PTHR28006:SF1">
    <property type="entry name" value="MONOPOLIN COMPLEX SUBUNIT CSM1"/>
    <property type="match status" value="1"/>
</dbReference>
<sequence>MPAKHKCKAAAGPNFRNLFYTTHATTFFLPPNTCGFAITSNSCAASASIAPEPVCLFLTRASDQNRAKQDSIAVRMSRAAQQARLLALVDSDSDELSGLSAQQVKKNEDLKAKPMAPAKKPRGRPAANKVTKPAQKATRRPNDKLTAAAAAAEAGDVVDNSKASKRGRKARPKDDDDATADAEEEHVVPSTKATAKTRGRPKATAALVKEDENEEAPESIAQPIKRGRRAGTKSTRNEDSEIPETQPAEAMDIDTEEEEEEDEQFEDLPAPKQSIQRAARMASNADADGGDPQIRRRLGEANRKYESLELKYRDLRDIGIKAAERNFDNLKKESEERANTATELIGNLKADLAAQRALVKEGQQDRKKLEGLEAKVAELTASLSEARQEVKTLSTKLAASRSAEAAATAATAKVPGSAIKGGTAAARAIATASSDAVQTAQMKEDLYGDLTGLIVRVVKRDSTGQVFDCIQTGRNGTLHFKLEVETESSGDNYEEAHFTYKPQLDSNRDRDLIDLLPDFLVEEIEFSRPHAAKFYSRVTKSLME</sequence>
<dbReference type="RefSeq" id="XP_031876537.2">
    <property type="nucleotide sequence ID" value="XM_032027049.2"/>
</dbReference>
<accession>A0A7J6JDA5</accession>
<dbReference type="GO" id="GO:0051315">
    <property type="term" value="P:attachment of mitotic spindle microtubules to kinetochore"/>
    <property type="evidence" value="ECO:0007669"/>
    <property type="project" value="TreeGrafter"/>
</dbReference>
<evidence type="ECO:0000313" key="3">
    <source>
        <dbReference type="EMBL" id="KAF4488120.1"/>
    </source>
</evidence>
<dbReference type="CDD" id="cd23787">
    <property type="entry name" value="RWD_CSM1"/>
    <property type="match status" value="1"/>
</dbReference>
<dbReference type="PANTHER" id="PTHR28006">
    <property type="entry name" value="MONOPOLIN COMPLEX SUBUNIT CSM1"/>
    <property type="match status" value="1"/>
</dbReference>
<proteinExistence type="predicted"/>
<feature type="compositionally biased region" description="Acidic residues" evidence="1">
    <location>
        <begin position="251"/>
        <end position="266"/>
    </location>
</feature>
<dbReference type="Pfam" id="PF12539">
    <property type="entry name" value="Csm1"/>
    <property type="match status" value="1"/>
</dbReference>
<protein>
    <submittedName>
        <fullName evidence="3">Monopolin complex subunit pcs1</fullName>
    </submittedName>
</protein>
<dbReference type="EMBL" id="ANPB02000002">
    <property type="protein sequence ID" value="KAF4488120.1"/>
    <property type="molecule type" value="Genomic_DNA"/>
</dbReference>